<dbReference type="InterPro" id="IPR007337">
    <property type="entry name" value="RelB/DinJ"/>
</dbReference>
<dbReference type="EMBL" id="CP027569">
    <property type="protein sequence ID" value="AVO26152.1"/>
    <property type="molecule type" value="Genomic_DNA"/>
</dbReference>
<keyword evidence="2" id="KW-1277">Toxin-antitoxin system</keyword>
<evidence type="ECO:0000313" key="3">
    <source>
        <dbReference type="EMBL" id="AVO26152.1"/>
    </source>
</evidence>
<organism evidence="3 4">
    <name type="scientific">Megasphaera elsdenii</name>
    <dbReference type="NCBI Taxonomy" id="907"/>
    <lineage>
        <taxon>Bacteria</taxon>
        <taxon>Bacillati</taxon>
        <taxon>Bacillota</taxon>
        <taxon>Negativicutes</taxon>
        <taxon>Veillonellales</taxon>
        <taxon>Veillonellaceae</taxon>
        <taxon>Megasphaera</taxon>
    </lineage>
</organism>
<name>A0A2S0M3X8_MEGEL</name>
<comment type="similarity">
    <text evidence="1">Belongs to the RelB/DinJ antitoxin family.</text>
</comment>
<evidence type="ECO:0000256" key="1">
    <source>
        <dbReference type="ARBA" id="ARBA00010562"/>
    </source>
</evidence>
<accession>A0A2S0M3X8</accession>
<dbReference type="InterPro" id="IPR013321">
    <property type="entry name" value="Arc_rbn_hlx_hlx"/>
</dbReference>
<dbReference type="AlphaFoldDB" id="A0A2S0M3X8"/>
<sequence>MAQTTICIRIDADLKKDFEKFCDSIGMSMSTAVNIFIKKSVGEQRIPFEITAKRSNTIKE</sequence>
<dbReference type="OrthoDB" id="9804867at2"/>
<reference evidence="3 4" key="1">
    <citation type="journal article" date="2018" name="Genome Announc.">
        <title>Complete genomes of two Megasphaera elsdenii strains, NCIMB 702410 and ATCC 25940.</title>
        <authorList>
            <person name="Hatmaker E.A."/>
            <person name="O'Dell K."/>
            <person name="Riley L.A."/>
            <person name="Klingeman D.M."/>
            <person name="Guss A.M."/>
        </authorList>
    </citation>
    <scope>NUCLEOTIDE SEQUENCE [LARGE SCALE GENOMIC DNA]</scope>
    <source>
        <strain evidence="3 4">NCIMB702410</strain>
    </source>
</reference>
<evidence type="ECO:0000256" key="2">
    <source>
        <dbReference type="ARBA" id="ARBA00022649"/>
    </source>
</evidence>
<dbReference type="PANTHER" id="PTHR38781:SF1">
    <property type="entry name" value="ANTITOXIN DINJ-RELATED"/>
    <property type="match status" value="1"/>
</dbReference>
<protein>
    <submittedName>
        <fullName evidence="3">Type II toxin-antitoxin system antitoxin, RelB/DinJ family</fullName>
    </submittedName>
</protein>
<proteinExistence type="inferred from homology"/>
<gene>
    <name evidence="3" type="ORF">C6Y28_00080</name>
</gene>
<dbReference type="NCBIfam" id="TIGR02384">
    <property type="entry name" value="RelB_DinJ"/>
    <property type="match status" value="1"/>
</dbReference>
<dbReference type="PANTHER" id="PTHR38781">
    <property type="entry name" value="ANTITOXIN DINJ-RELATED"/>
    <property type="match status" value="1"/>
</dbReference>
<dbReference type="Proteomes" id="UP000238358">
    <property type="component" value="Chromosome"/>
</dbReference>
<dbReference type="Gene3D" id="1.10.1220.10">
    <property type="entry name" value="Met repressor-like"/>
    <property type="match status" value="1"/>
</dbReference>
<dbReference type="GO" id="GO:0006351">
    <property type="term" value="P:DNA-templated transcription"/>
    <property type="evidence" value="ECO:0007669"/>
    <property type="project" value="TreeGrafter"/>
</dbReference>
<dbReference type="Pfam" id="PF04221">
    <property type="entry name" value="RelB"/>
    <property type="match status" value="1"/>
</dbReference>
<evidence type="ECO:0000313" key="4">
    <source>
        <dbReference type="Proteomes" id="UP000238358"/>
    </source>
</evidence>
<dbReference type="GO" id="GO:0006355">
    <property type="term" value="P:regulation of DNA-templated transcription"/>
    <property type="evidence" value="ECO:0007669"/>
    <property type="project" value="InterPro"/>
</dbReference>
<dbReference type="RefSeq" id="WP_027894774.1">
    <property type="nucleotide sequence ID" value="NZ_CP027569.1"/>
</dbReference>